<sequence>MKRHLIMAVIAAAVVVLTSGGCVSSRQFDALASQLDALASQNHDLQQQIAAVQRPTAPVSQPEQPVTSGPPPAIEQPRPAPRPMPMGGPGYVAPALPFPPQNWARAYGPPEIPGCQAGILSVSVENETDFYVSVFIDGQEVRVFGAGGNLPHLPPRQTAYACLEHPGLHAIQGVVYARRGSQMIEVQRFSMSRDFSLRTIRSSGRQRISVTNTILNLYRLR</sequence>
<comment type="caution">
    <text evidence="2">The sequence shown here is derived from an EMBL/GenBank/DDBJ whole genome shotgun (WGS) entry which is preliminary data.</text>
</comment>
<gene>
    <name evidence="2" type="ORF">COY93_03665</name>
</gene>
<evidence type="ECO:0000313" key="2">
    <source>
        <dbReference type="EMBL" id="PIY62187.1"/>
    </source>
</evidence>
<feature type="compositionally biased region" description="Pro residues" evidence="1">
    <location>
        <begin position="68"/>
        <end position="82"/>
    </location>
</feature>
<dbReference type="Proteomes" id="UP000230973">
    <property type="component" value="Unassembled WGS sequence"/>
</dbReference>
<reference evidence="3" key="1">
    <citation type="submission" date="2017-09" db="EMBL/GenBank/DDBJ databases">
        <title>Depth-based differentiation of microbial function through sediment-hosted aquifers and enrichment of novel symbionts in the deep terrestrial subsurface.</title>
        <authorList>
            <person name="Probst A.J."/>
            <person name="Ladd B."/>
            <person name="Jarett J.K."/>
            <person name="Geller-Mcgrath D.E."/>
            <person name="Sieber C.M.K."/>
            <person name="Emerson J.B."/>
            <person name="Anantharaman K."/>
            <person name="Thomas B.C."/>
            <person name="Malmstrom R."/>
            <person name="Stieglmeier M."/>
            <person name="Klingl A."/>
            <person name="Woyke T."/>
            <person name="Ryan C.M."/>
            <person name="Banfield J.F."/>
        </authorList>
    </citation>
    <scope>NUCLEOTIDE SEQUENCE [LARGE SCALE GENOMIC DNA]</scope>
</reference>
<proteinExistence type="predicted"/>
<dbReference type="EMBL" id="PFLC01000050">
    <property type="protein sequence ID" value="PIY62187.1"/>
    <property type="molecule type" value="Genomic_DNA"/>
</dbReference>
<organism evidence="2 3">
    <name type="scientific">Candidatus Uhrbacteria bacterium CG_4_10_14_0_8_um_filter_58_22</name>
    <dbReference type="NCBI Taxonomy" id="1975029"/>
    <lineage>
        <taxon>Bacteria</taxon>
        <taxon>Candidatus Uhriibacteriota</taxon>
    </lineage>
</organism>
<dbReference type="PROSITE" id="PS51257">
    <property type="entry name" value="PROKAR_LIPOPROTEIN"/>
    <property type="match status" value="1"/>
</dbReference>
<feature type="compositionally biased region" description="Polar residues" evidence="1">
    <location>
        <begin position="58"/>
        <end position="67"/>
    </location>
</feature>
<evidence type="ECO:0000256" key="1">
    <source>
        <dbReference type="SAM" id="MobiDB-lite"/>
    </source>
</evidence>
<protein>
    <submittedName>
        <fullName evidence="2">Uncharacterized protein</fullName>
    </submittedName>
</protein>
<feature type="region of interest" description="Disordered" evidence="1">
    <location>
        <begin position="53"/>
        <end position="82"/>
    </location>
</feature>
<name>A0A2M7Q9C3_9BACT</name>
<accession>A0A2M7Q9C3</accession>
<evidence type="ECO:0000313" key="3">
    <source>
        <dbReference type="Proteomes" id="UP000230973"/>
    </source>
</evidence>
<dbReference type="AlphaFoldDB" id="A0A2M7Q9C3"/>